<dbReference type="InterPro" id="IPR003148">
    <property type="entry name" value="RCK_N"/>
</dbReference>
<protein>
    <submittedName>
        <fullName evidence="2">Potassium transporter TrkA</fullName>
    </submittedName>
</protein>
<comment type="caution">
    <text evidence="2">The sequence shown here is derived from an EMBL/GenBank/DDBJ whole genome shotgun (WGS) entry which is preliminary data.</text>
</comment>
<dbReference type="Gene3D" id="3.30.70.1450">
    <property type="entry name" value="Regulator of K+ conductance, C-terminal domain"/>
    <property type="match status" value="1"/>
</dbReference>
<dbReference type="SUPFAM" id="SSF51735">
    <property type="entry name" value="NAD(P)-binding Rossmann-fold domains"/>
    <property type="match status" value="1"/>
</dbReference>
<dbReference type="InterPro" id="IPR036721">
    <property type="entry name" value="RCK_C_sf"/>
</dbReference>
<feature type="domain" description="RCK N-terminal" evidence="1">
    <location>
        <begin position="1"/>
        <end position="141"/>
    </location>
</feature>
<name>A0A2N4TZJ2_9BURK</name>
<evidence type="ECO:0000259" key="1">
    <source>
        <dbReference type="PROSITE" id="PS51201"/>
    </source>
</evidence>
<keyword evidence="3" id="KW-1185">Reference proteome</keyword>
<gene>
    <name evidence="2" type="ORF">CR159_19535</name>
</gene>
<dbReference type="PANTHER" id="PTHR43833">
    <property type="entry name" value="POTASSIUM CHANNEL PROTEIN 2-RELATED-RELATED"/>
    <property type="match status" value="1"/>
</dbReference>
<evidence type="ECO:0000313" key="3">
    <source>
        <dbReference type="Proteomes" id="UP000234190"/>
    </source>
</evidence>
<reference evidence="2 3" key="1">
    <citation type="submission" date="2017-10" db="EMBL/GenBank/DDBJ databases">
        <title>Two draft genome sequences of Pusillimonas sp. strains isolated from a nitrate- and radionuclide-contaminated groundwater in Russia.</title>
        <authorList>
            <person name="Grouzdev D.S."/>
            <person name="Tourova T.P."/>
            <person name="Goeva M.A."/>
            <person name="Babich T.L."/>
            <person name="Sokolova D.S."/>
            <person name="Abdullin R."/>
            <person name="Poltaraus A.B."/>
            <person name="Toshchakov S.V."/>
            <person name="Nazina T.N."/>
        </authorList>
    </citation>
    <scope>NUCLEOTIDE SEQUENCE [LARGE SCALE GENOMIC DNA]</scope>
    <source>
        <strain evidence="2 3">JR1/69-3-13</strain>
    </source>
</reference>
<dbReference type="AlphaFoldDB" id="A0A2N4TZJ2"/>
<proteinExistence type="predicted"/>
<organism evidence="2 3">
    <name type="scientific">Pollutimonas subterranea</name>
    <dbReference type="NCBI Taxonomy" id="2045210"/>
    <lineage>
        <taxon>Bacteria</taxon>
        <taxon>Pseudomonadati</taxon>
        <taxon>Pseudomonadota</taxon>
        <taxon>Betaproteobacteria</taxon>
        <taxon>Burkholderiales</taxon>
        <taxon>Alcaligenaceae</taxon>
        <taxon>Pollutimonas</taxon>
    </lineage>
</organism>
<dbReference type="OrthoDB" id="9776294at2"/>
<dbReference type="Pfam" id="PF02254">
    <property type="entry name" value="TrkA_N"/>
    <property type="match status" value="1"/>
</dbReference>
<dbReference type="PROSITE" id="PS51201">
    <property type="entry name" value="RCK_N"/>
    <property type="match status" value="1"/>
</dbReference>
<dbReference type="GO" id="GO:0006813">
    <property type="term" value="P:potassium ion transport"/>
    <property type="evidence" value="ECO:0007669"/>
    <property type="project" value="InterPro"/>
</dbReference>
<dbReference type="RefSeq" id="WP_102075633.1">
    <property type="nucleotide sequence ID" value="NZ_PDNW01000025.1"/>
</dbReference>
<dbReference type="SUPFAM" id="SSF116726">
    <property type="entry name" value="TrkA C-terminal domain-like"/>
    <property type="match status" value="1"/>
</dbReference>
<dbReference type="PANTHER" id="PTHR43833:SF7">
    <property type="entry name" value="KTR SYSTEM POTASSIUM UPTAKE PROTEIN C"/>
    <property type="match status" value="1"/>
</dbReference>
<dbReference type="EMBL" id="PDNW01000025">
    <property type="protein sequence ID" value="PLC48188.1"/>
    <property type="molecule type" value="Genomic_DNA"/>
</dbReference>
<evidence type="ECO:0000313" key="2">
    <source>
        <dbReference type="EMBL" id="PLC48188.1"/>
    </source>
</evidence>
<dbReference type="InterPro" id="IPR036291">
    <property type="entry name" value="NAD(P)-bd_dom_sf"/>
</dbReference>
<dbReference type="InterPro" id="IPR050721">
    <property type="entry name" value="Trk_Ktr_HKT_K-transport"/>
</dbReference>
<sequence length="217" mass="23291">MGQFAVIGLGRFGSAASLELMKMGHSVLGVDTNGKLVDKYADELTHAVIADVTDPGALEELGLDNYDVVLVAIGEDIQASLLCVVHLKSLGIQTLWVKASSHAQHLILSKLGVARIVHPEEEMGIRVAQALSYPMVNDYISIGNGEFVVEIDVSERLSGVPLSQVLDGEPDSIHVLLIKRKTQITVHPPSDFTLQAKDILVMLGQLATLKNIAPKLA</sequence>
<accession>A0A2N4TZJ2</accession>
<dbReference type="Gene3D" id="3.40.50.720">
    <property type="entry name" value="NAD(P)-binding Rossmann-like Domain"/>
    <property type="match status" value="1"/>
</dbReference>
<dbReference type="Proteomes" id="UP000234190">
    <property type="component" value="Unassembled WGS sequence"/>
</dbReference>